<gene>
    <name evidence="7" type="ORF">KIM372_01050</name>
</gene>
<dbReference type="PROSITE" id="PS00626">
    <property type="entry name" value="RCC1_2"/>
    <property type="match status" value="2"/>
</dbReference>
<feature type="region of interest" description="Disordered" evidence="4">
    <location>
        <begin position="38"/>
        <end position="78"/>
    </location>
</feature>
<dbReference type="InterPro" id="IPR042229">
    <property type="entry name" value="Listeria/Bacterioides_rpt_sf"/>
</dbReference>
<feature type="region of interest" description="Disordered" evidence="4">
    <location>
        <begin position="710"/>
        <end position="734"/>
    </location>
</feature>
<sequence>MRIGAKTISRRSVAILATLATLIGAFGSLASVETAHAAPTSNSDGFTIDPNGGPDTGGTLVTITPPKRGNSGGTAPVGKRMAGGNYHSLAIDDNNTVWTWGNNTLGQLGRGGTGGPQGETPAPITLPGAAVQVAAASDQSYALLSDGRLFAWGNNANGRLGLGAGGIVTAPRQVMIPGNPTIVSIGAGASNGVALDSTGHAWSWGSNDQNQLGIGLAGGEVYTPQPINGVTFKDLSVGGWHTLGHGTDGRVYAWGRNNDGQLGIGTRTNMPSPVATTYNYPILSAGGGFSVGLDAQGHAFTWGSNSLGQLGVMNSKNTMPYRAYPGPISSNQGNPSFTQISAGIEYVLALKADMPQGQVWGWGANNYGQILMSPNTGHGGIAGGGQTPSYTDNPQPGQGAISRPYQFVSANFTHSLGIDVYGNVTAWGGDSSDQLGNGGNSGAYPGPVAVLYIGRVTGSGSTPSPSPGGQQPVHIQNILFGNTMFTPGTAVSVDPSSQVWTLRAPQHAAGTVEVHVFYTDTDGSTKESVLEYTYTSTAQPTLQVDFVLGQDEHGVTAPGTAPSRIENITPGTSINAPPEPTWAGHTFDGWFNGPTKWDFNDPVTHTMTLTGHWSTSQTTISVTFKLGQDQYGEFAPGTTPPAIPVTPGTSIRAPQPEPTWPGHTFDGWFNGPTKWDFNDPVTHTMILTGHWTANAPTPSRILVTFDLNGAPGTKPADQQVPAGDRATEPNPAPSWGGYRFDGWFDGASKWDFTNPVNRTLNLVAHWTKTYEVKFDLHGAPGQPPATQIVVAGERAQEPPAPGDWNGQQFIEWDIRGTVNPWIFTNPVNSNLDLVAVWGRTFRASTNHGPSSGGTTVAITPPAGMNASSTVSFTQAGEGFGNGHYLAIGSNGKAYAWGKNTYGQLGDGSVMSKSTPVEVKTPAGVQFVKVYAGREHSLGLTQDGRLYAWGYNQFGELGMGQMSEKQLTPTLVGIPAGERVTQVSAGYNHTLAVTASGNVYAWGRNDNGQLGSGNYNNSPWPMQVASLPAGQIKQVAAGGYSSYALTTSGQLYSWGNDRWGQLGHGSSGSTLSRPTIVNSSAGGFTQVSAGDYHVLALNGAGYAYSWGYNGRGQLGTGGYGNRSTPGPIYAPAGVTFSSISAGSAHNLAIAKNGQVYGWGRNEMGQLGYSAALQPNLTAIPGFQGAKFIQAGSTSSFVVSASGKGMSMGSNTYGELGNGSFFNSSSPVSVTMPTGTAQVVVTSVTFAGNEQWPAWDNSRGAWYVTSPSYRTGTMSAKKEIMIHWTLNGQRQADCHLPWSYDGVR</sequence>
<dbReference type="EMBL" id="AP026798">
    <property type="protein sequence ID" value="BDR52198.1"/>
    <property type="molecule type" value="Genomic_DNA"/>
</dbReference>
<comment type="subcellular location">
    <subcellularLocation>
        <location evidence="1">Cell envelope</location>
    </subcellularLocation>
</comment>
<feature type="signal peptide" evidence="5">
    <location>
        <begin position="1"/>
        <end position="37"/>
    </location>
</feature>
<dbReference type="InterPro" id="IPR000408">
    <property type="entry name" value="Reg_chr_condens"/>
</dbReference>
<evidence type="ECO:0000256" key="5">
    <source>
        <dbReference type="SAM" id="SignalP"/>
    </source>
</evidence>
<dbReference type="Pfam" id="PF09479">
    <property type="entry name" value="Flg_new"/>
    <property type="match status" value="4"/>
</dbReference>
<keyword evidence="2" id="KW-0344">Guanine-nucleotide releasing factor</keyword>
<reference evidence="7 8" key="1">
    <citation type="journal article" date="2023" name="Microbiol. Spectr.">
        <title>Symbiosis of Carpenter Bees with Uncharacterized Lactic Acid Bacteria Showing NAD Auxotrophy.</title>
        <authorList>
            <person name="Kawasaki S."/>
            <person name="Ozawa K."/>
            <person name="Mori T."/>
            <person name="Yamamoto A."/>
            <person name="Ito M."/>
            <person name="Ohkuma M."/>
            <person name="Sakamoto M."/>
            <person name="Matsutani M."/>
        </authorList>
    </citation>
    <scope>NUCLEOTIDE SEQUENCE [LARGE SCALE GENOMIC DNA]</scope>
    <source>
        <strain evidence="7 8">Kim37-2</strain>
    </source>
</reference>
<evidence type="ECO:0000256" key="4">
    <source>
        <dbReference type="SAM" id="MobiDB-lite"/>
    </source>
</evidence>
<evidence type="ECO:0000256" key="3">
    <source>
        <dbReference type="ARBA" id="ARBA00022737"/>
    </source>
</evidence>
<evidence type="ECO:0000313" key="8">
    <source>
        <dbReference type="Proteomes" id="UP001321766"/>
    </source>
</evidence>
<feature type="domain" description="RCC1-like" evidence="6">
    <location>
        <begin position="879"/>
        <end position="1168"/>
    </location>
</feature>
<evidence type="ECO:0000256" key="1">
    <source>
        <dbReference type="ARBA" id="ARBA00004196"/>
    </source>
</evidence>
<accession>A0ABM8B5T7</accession>
<dbReference type="Pfam" id="PF25390">
    <property type="entry name" value="WD40_RLD"/>
    <property type="match status" value="2"/>
</dbReference>
<proteinExistence type="predicted"/>
<evidence type="ECO:0000259" key="6">
    <source>
        <dbReference type="Pfam" id="PF25390"/>
    </source>
</evidence>
<dbReference type="PROSITE" id="PS50012">
    <property type="entry name" value="RCC1_3"/>
    <property type="match status" value="11"/>
</dbReference>
<dbReference type="InterPro" id="IPR058923">
    <property type="entry name" value="RCC1-like_dom"/>
</dbReference>
<keyword evidence="8" id="KW-1185">Reference proteome</keyword>
<dbReference type="Gene3D" id="2.130.10.30">
    <property type="entry name" value="Regulator of chromosome condensation 1/beta-lactamase-inhibitor protein II"/>
    <property type="match status" value="4"/>
</dbReference>
<dbReference type="Proteomes" id="UP001321766">
    <property type="component" value="Chromosome"/>
</dbReference>
<dbReference type="InterPro" id="IPR051553">
    <property type="entry name" value="Ran_GTPase-activating"/>
</dbReference>
<protein>
    <recommendedName>
        <fullName evidence="6">RCC1-like domain-containing protein</fullName>
    </recommendedName>
</protein>
<organism evidence="7 8">
    <name type="scientific">Bombiscardovia nodaiensis</name>
    <dbReference type="NCBI Taxonomy" id="2932181"/>
    <lineage>
        <taxon>Bacteria</taxon>
        <taxon>Bacillati</taxon>
        <taxon>Actinomycetota</taxon>
        <taxon>Actinomycetes</taxon>
        <taxon>Bifidobacteriales</taxon>
        <taxon>Bifidobacteriaceae</taxon>
        <taxon>Bombiscardovia</taxon>
    </lineage>
</organism>
<evidence type="ECO:0000313" key="7">
    <source>
        <dbReference type="EMBL" id="BDR52198.1"/>
    </source>
</evidence>
<evidence type="ECO:0000256" key="2">
    <source>
        <dbReference type="ARBA" id="ARBA00022658"/>
    </source>
</evidence>
<name>A0ABM8B5T7_9BIFI</name>
<feature type="domain" description="RCC1-like" evidence="6">
    <location>
        <begin position="80"/>
        <end position="369"/>
    </location>
</feature>
<dbReference type="InterPro" id="IPR013378">
    <property type="entry name" value="InlB-like_B-rpt"/>
</dbReference>
<dbReference type="Gene3D" id="2.60.40.4270">
    <property type="entry name" value="Listeria-Bacteroides repeat domain"/>
    <property type="match status" value="3"/>
</dbReference>
<dbReference type="PANTHER" id="PTHR45982">
    <property type="entry name" value="REGULATOR OF CHROMOSOME CONDENSATION"/>
    <property type="match status" value="1"/>
</dbReference>
<feature type="chain" id="PRO_5045593033" description="RCC1-like domain-containing protein" evidence="5">
    <location>
        <begin position="38"/>
        <end position="1302"/>
    </location>
</feature>
<dbReference type="SUPFAM" id="SSF50985">
    <property type="entry name" value="RCC1/BLIP-II"/>
    <property type="match status" value="3"/>
</dbReference>
<dbReference type="PRINTS" id="PR00633">
    <property type="entry name" value="RCCNDNSATION"/>
</dbReference>
<dbReference type="InterPro" id="IPR009091">
    <property type="entry name" value="RCC1/BLIP-II"/>
</dbReference>
<keyword evidence="5" id="KW-0732">Signal</keyword>
<dbReference type="PANTHER" id="PTHR45982:SF1">
    <property type="entry name" value="REGULATOR OF CHROMOSOME CONDENSATION"/>
    <property type="match status" value="1"/>
</dbReference>
<keyword evidence="3" id="KW-0677">Repeat</keyword>